<proteinExistence type="predicted"/>
<protein>
    <submittedName>
        <fullName evidence="2">Uncharacterized protein</fullName>
    </submittedName>
</protein>
<evidence type="ECO:0000313" key="2">
    <source>
        <dbReference type="EMBL" id="CAA9266691.1"/>
    </source>
</evidence>
<feature type="region of interest" description="Disordered" evidence="1">
    <location>
        <begin position="1"/>
        <end position="36"/>
    </location>
</feature>
<name>A0A6J4J498_9PROT</name>
<feature type="non-terminal residue" evidence="2">
    <location>
        <position position="1"/>
    </location>
</feature>
<dbReference type="EMBL" id="CADCTL010000204">
    <property type="protein sequence ID" value="CAA9266691.1"/>
    <property type="molecule type" value="Genomic_DNA"/>
</dbReference>
<sequence>CPERPEGRVAEGGEGASGRHGLGRVACVDGPRSAPL</sequence>
<gene>
    <name evidence="2" type="ORF">AVDCRST_MAG04-2877</name>
</gene>
<evidence type="ECO:0000256" key="1">
    <source>
        <dbReference type="SAM" id="MobiDB-lite"/>
    </source>
</evidence>
<feature type="compositionally biased region" description="Basic and acidic residues" evidence="1">
    <location>
        <begin position="1"/>
        <end position="11"/>
    </location>
</feature>
<dbReference type="AlphaFoldDB" id="A0A6J4J498"/>
<reference evidence="2" key="1">
    <citation type="submission" date="2020-02" db="EMBL/GenBank/DDBJ databases">
        <authorList>
            <person name="Meier V. D."/>
        </authorList>
    </citation>
    <scope>NUCLEOTIDE SEQUENCE</scope>
    <source>
        <strain evidence="2">AVDCRST_MAG04</strain>
    </source>
</reference>
<organism evidence="2">
    <name type="scientific">uncultured Acetobacteraceae bacterium</name>
    <dbReference type="NCBI Taxonomy" id="169975"/>
    <lineage>
        <taxon>Bacteria</taxon>
        <taxon>Pseudomonadati</taxon>
        <taxon>Pseudomonadota</taxon>
        <taxon>Alphaproteobacteria</taxon>
        <taxon>Acetobacterales</taxon>
        <taxon>Acetobacteraceae</taxon>
        <taxon>environmental samples</taxon>
    </lineage>
</organism>
<feature type="non-terminal residue" evidence="2">
    <location>
        <position position="36"/>
    </location>
</feature>
<accession>A0A6J4J498</accession>